<accession>A0A6C0B478</accession>
<evidence type="ECO:0000256" key="5">
    <source>
        <dbReference type="ARBA" id="ARBA00022989"/>
    </source>
</evidence>
<evidence type="ECO:0000256" key="1">
    <source>
        <dbReference type="ARBA" id="ARBA00004141"/>
    </source>
</evidence>
<keyword evidence="4 8" id="KW-0812">Transmembrane</keyword>
<protein>
    <recommendedName>
        <fullName evidence="10">Very-long-chain 3-oxoacyl-CoA synthase</fullName>
    </recommendedName>
</protein>
<feature type="transmembrane region" description="Helical" evidence="8">
    <location>
        <begin position="30"/>
        <end position="51"/>
    </location>
</feature>
<keyword evidence="2" id="KW-0444">Lipid biosynthesis</keyword>
<keyword evidence="6" id="KW-0443">Lipid metabolism</keyword>
<dbReference type="GO" id="GO:0034625">
    <property type="term" value="P:fatty acid elongation, monounsaturated fatty acid"/>
    <property type="evidence" value="ECO:0007669"/>
    <property type="project" value="TreeGrafter"/>
</dbReference>
<dbReference type="GO" id="GO:0005789">
    <property type="term" value="C:endoplasmic reticulum membrane"/>
    <property type="evidence" value="ECO:0007669"/>
    <property type="project" value="TreeGrafter"/>
</dbReference>
<evidence type="ECO:0000256" key="3">
    <source>
        <dbReference type="ARBA" id="ARBA00022679"/>
    </source>
</evidence>
<proteinExistence type="predicted"/>
<dbReference type="Pfam" id="PF01151">
    <property type="entry name" value="ELO"/>
    <property type="match status" value="1"/>
</dbReference>
<feature type="transmembrane region" description="Helical" evidence="8">
    <location>
        <begin position="128"/>
        <end position="150"/>
    </location>
</feature>
<organism evidence="9">
    <name type="scientific">viral metagenome</name>
    <dbReference type="NCBI Taxonomy" id="1070528"/>
    <lineage>
        <taxon>unclassified sequences</taxon>
        <taxon>metagenomes</taxon>
        <taxon>organismal metagenomes</taxon>
    </lineage>
</organism>
<reference evidence="9" key="1">
    <citation type="journal article" date="2020" name="Nature">
        <title>Giant virus diversity and host interactions through global metagenomics.</title>
        <authorList>
            <person name="Schulz F."/>
            <person name="Roux S."/>
            <person name="Paez-Espino D."/>
            <person name="Jungbluth S."/>
            <person name="Walsh D.A."/>
            <person name="Denef V.J."/>
            <person name="McMahon K.D."/>
            <person name="Konstantinidis K.T."/>
            <person name="Eloe-Fadrosh E.A."/>
            <person name="Kyrpides N.C."/>
            <person name="Woyke T."/>
        </authorList>
    </citation>
    <scope>NUCLEOTIDE SEQUENCE</scope>
    <source>
        <strain evidence="9">GVMAG-M-3300009187-29</strain>
    </source>
</reference>
<evidence type="ECO:0000256" key="2">
    <source>
        <dbReference type="ARBA" id="ARBA00022516"/>
    </source>
</evidence>
<keyword evidence="5 8" id="KW-1133">Transmembrane helix</keyword>
<feature type="transmembrane region" description="Helical" evidence="8">
    <location>
        <begin position="162"/>
        <end position="184"/>
    </location>
</feature>
<evidence type="ECO:0000256" key="4">
    <source>
        <dbReference type="ARBA" id="ARBA00022692"/>
    </source>
</evidence>
<sequence length="227" mass="26900">MYHLVIPFSLIGLYYKYIDRFTHININKNGLLILSTIHNAGLSAFSFWFFIRMCGILYKHGIGFKASYYFNIEEFDQLAFYFYLSKYYEFADIVLVKLQKKEPLFLQKFHHIGAVICWHLCYVYKIDAIWTANIINSLVHTIMYSYYLLSLYKIPNIKKIKIVITGLQLLQLTASVIVCPYYYYPPVESTFNYGIIMFFNVYICVLIALFLDFSVKTYRPTKSLHIE</sequence>
<evidence type="ECO:0008006" key="10">
    <source>
        <dbReference type="Google" id="ProtNLM"/>
    </source>
</evidence>
<feature type="transmembrane region" description="Helical" evidence="8">
    <location>
        <begin position="190"/>
        <end position="211"/>
    </location>
</feature>
<evidence type="ECO:0000256" key="7">
    <source>
        <dbReference type="ARBA" id="ARBA00023136"/>
    </source>
</evidence>
<dbReference type="GO" id="GO:0042761">
    <property type="term" value="P:very long-chain fatty acid biosynthetic process"/>
    <property type="evidence" value="ECO:0007669"/>
    <property type="project" value="TreeGrafter"/>
</dbReference>
<dbReference type="GO" id="GO:0009922">
    <property type="term" value="F:fatty acid elongase activity"/>
    <property type="evidence" value="ECO:0007669"/>
    <property type="project" value="InterPro"/>
</dbReference>
<dbReference type="AlphaFoldDB" id="A0A6C0B478"/>
<comment type="subcellular location">
    <subcellularLocation>
        <location evidence="1">Membrane</location>
        <topology evidence="1">Multi-pass membrane protein</topology>
    </subcellularLocation>
</comment>
<dbReference type="GO" id="GO:0034626">
    <property type="term" value="P:fatty acid elongation, polyunsaturated fatty acid"/>
    <property type="evidence" value="ECO:0007669"/>
    <property type="project" value="TreeGrafter"/>
</dbReference>
<evidence type="ECO:0000313" key="9">
    <source>
        <dbReference type="EMBL" id="QHS86328.1"/>
    </source>
</evidence>
<evidence type="ECO:0000256" key="6">
    <source>
        <dbReference type="ARBA" id="ARBA00023098"/>
    </source>
</evidence>
<name>A0A6C0B478_9ZZZZ</name>
<evidence type="ECO:0000256" key="8">
    <source>
        <dbReference type="SAM" id="Phobius"/>
    </source>
</evidence>
<dbReference type="PANTHER" id="PTHR11157">
    <property type="entry name" value="FATTY ACID ACYL TRANSFERASE-RELATED"/>
    <property type="match status" value="1"/>
</dbReference>
<dbReference type="GO" id="GO:0030148">
    <property type="term" value="P:sphingolipid biosynthetic process"/>
    <property type="evidence" value="ECO:0007669"/>
    <property type="project" value="TreeGrafter"/>
</dbReference>
<keyword evidence="3" id="KW-0808">Transferase</keyword>
<keyword evidence="7 8" id="KW-0472">Membrane</keyword>
<dbReference type="EMBL" id="MN739053">
    <property type="protein sequence ID" value="QHS86328.1"/>
    <property type="molecule type" value="Genomic_DNA"/>
</dbReference>
<dbReference type="InterPro" id="IPR002076">
    <property type="entry name" value="ELO_fam"/>
</dbReference>
<dbReference type="GO" id="GO:0019367">
    <property type="term" value="P:fatty acid elongation, saturated fatty acid"/>
    <property type="evidence" value="ECO:0007669"/>
    <property type="project" value="TreeGrafter"/>
</dbReference>